<organism evidence="4 5">
    <name type="scientific">Halovenus aranensis</name>
    <dbReference type="NCBI Taxonomy" id="890420"/>
    <lineage>
        <taxon>Archaea</taxon>
        <taxon>Methanobacteriati</taxon>
        <taxon>Methanobacteriota</taxon>
        <taxon>Stenosarchaea group</taxon>
        <taxon>Halobacteria</taxon>
        <taxon>Halobacteriales</taxon>
        <taxon>Haloarculaceae</taxon>
        <taxon>Halovenus</taxon>
    </lineage>
</organism>
<accession>A0A1G8T3E9</accession>
<dbReference type="OrthoDB" id="233534at2157"/>
<keyword evidence="2" id="KW-1133">Transmembrane helix</keyword>
<keyword evidence="2" id="KW-0812">Transmembrane</keyword>
<dbReference type="InterPro" id="IPR013320">
    <property type="entry name" value="ConA-like_dom_sf"/>
</dbReference>
<dbReference type="AlphaFoldDB" id="A0A1G8T3E9"/>
<dbReference type="Pfam" id="PF13385">
    <property type="entry name" value="Laminin_G_3"/>
    <property type="match status" value="1"/>
</dbReference>
<keyword evidence="5" id="KW-1185">Reference proteome</keyword>
<evidence type="ECO:0000256" key="1">
    <source>
        <dbReference type="SAM" id="MobiDB-lite"/>
    </source>
</evidence>
<feature type="region of interest" description="Disordered" evidence="1">
    <location>
        <begin position="136"/>
        <end position="163"/>
    </location>
</feature>
<dbReference type="NCBIfam" id="TIGR02537">
    <property type="entry name" value="arch_flag_Nterm"/>
    <property type="match status" value="1"/>
</dbReference>
<dbReference type="EMBL" id="FNFC01000002">
    <property type="protein sequence ID" value="SDJ35921.1"/>
    <property type="molecule type" value="Genomic_DNA"/>
</dbReference>
<protein>
    <recommendedName>
        <fullName evidence="3">Archaeal Type IV pilin N-terminal domain-containing protein</fullName>
    </recommendedName>
</protein>
<name>A0A1G8T3E9_9EURY</name>
<gene>
    <name evidence="4" type="ORF">SAMN05216226_102297</name>
</gene>
<dbReference type="InterPro" id="IPR013373">
    <property type="entry name" value="Flagellin/pilin_N_arc"/>
</dbReference>
<dbReference type="STRING" id="890420.SAMN05216226_102297"/>
<evidence type="ECO:0000259" key="3">
    <source>
        <dbReference type="Pfam" id="PF07790"/>
    </source>
</evidence>
<sequence>MLPDGHDGRAASPIIGNILLVAVVLVVGSIVAVVGLGLLEGYGTPTADASFEIEQSPAGLVLQPRALGTDVVVKLDGREIERIASDDAGETILLPTAPGSEIVVVSQDEDSSVLLQEEIDSRDELGDFTAYYTFEPGENPDVLADRSGNGNTGTLEDDGGGDGPQWGGCGLQFDGENDYVDISDISAPEDVTEFTVAITYTQTGNTGDGAVNQLVEHQFGSGEEWFFETSGGAIGESYTDSYSIDYAVEYPNQVVASDGVSINTTHVVVGTYDGNSYDLYVDGNRVGGGTHAEAVGMGDMRLGRDFESASQYLDGELCELRLYYTAFDESQVKRITTAMEP</sequence>
<dbReference type="InterPro" id="IPR012859">
    <property type="entry name" value="Pilin_N_archaeal"/>
</dbReference>
<evidence type="ECO:0000313" key="4">
    <source>
        <dbReference type="EMBL" id="SDJ35921.1"/>
    </source>
</evidence>
<proteinExistence type="predicted"/>
<dbReference type="Gene3D" id="2.60.120.200">
    <property type="match status" value="1"/>
</dbReference>
<dbReference type="Pfam" id="PF07790">
    <property type="entry name" value="Pilin_N"/>
    <property type="match status" value="1"/>
</dbReference>
<dbReference type="SUPFAM" id="SSF49899">
    <property type="entry name" value="Concanavalin A-like lectins/glucanases"/>
    <property type="match status" value="1"/>
</dbReference>
<dbReference type="RefSeq" id="WP_092699388.1">
    <property type="nucleotide sequence ID" value="NZ_FNFC01000002.1"/>
</dbReference>
<evidence type="ECO:0000256" key="2">
    <source>
        <dbReference type="SAM" id="Phobius"/>
    </source>
</evidence>
<feature type="transmembrane region" description="Helical" evidence="2">
    <location>
        <begin position="14"/>
        <end position="39"/>
    </location>
</feature>
<feature type="domain" description="Archaeal Type IV pilin N-terminal" evidence="3">
    <location>
        <begin position="9"/>
        <end position="57"/>
    </location>
</feature>
<evidence type="ECO:0000313" key="5">
    <source>
        <dbReference type="Proteomes" id="UP000198856"/>
    </source>
</evidence>
<reference evidence="4 5" key="1">
    <citation type="submission" date="2016-10" db="EMBL/GenBank/DDBJ databases">
        <authorList>
            <person name="de Groot N.N."/>
        </authorList>
    </citation>
    <scope>NUCLEOTIDE SEQUENCE [LARGE SCALE GENOMIC DNA]</scope>
    <source>
        <strain evidence="4 5">IBRC-M10015</strain>
    </source>
</reference>
<keyword evidence="2" id="KW-0472">Membrane</keyword>
<dbReference type="Proteomes" id="UP000198856">
    <property type="component" value="Unassembled WGS sequence"/>
</dbReference>